<dbReference type="Proteomes" id="UP001333110">
    <property type="component" value="Unassembled WGS sequence"/>
</dbReference>
<accession>A0AAN7NB52</accession>
<proteinExistence type="predicted"/>
<evidence type="ECO:0008006" key="3">
    <source>
        <dbReference type="Google" id="ProtNLM"/>
    </source>
</evidence>
<comment type="caution">
    <text evidence="1">The sequence shown here is derived from an EMBL/GenBank/DDBJ whole genome shotgun (WGS) entry which is preliminary data.</text>
</comment>
<sequence>MVKRHMKDKKVIRSSQHSLIKGKSCFTNLINFYNETTGLVDEGRAVDIVYLDFSKAFDTVSHKILIG</sequence>
<dbReference type="AlphaFoldDB" id="A0AAN7NB52"/>
<name>A0AAN7NB52_MYCAM</name>
<keyword evidence="2" id="KW-1185">Reference proteome</keyword>
<dbReference type="EMBL" id="JAUNZN010000003">
    <property type="protein sequence ID" value="KAK4824713.1"/>
    <property type="molecule type" value="Genomic_DNA"/>
</dbReference>
<gene>
    <name evidence="1" type="ORF">QYF61_017939</name>
</gene>
<dbReference type="PANTHER" id="PTHR33332">
    <property type="entry name" value="REVERSE TRANSCRIPTASE DOMAIN-CONTAINING PROTEIN"/>
    <property type="match status" value="1"/>
</dbReference>
<protein>
    <recommendedName>
        <fullName evidence="3">Reverse transcriptase domain-containing protein</fullName>
    </recommendedName>
</protein>
<evidence type="ECO:0000313" key="2">
    <source>
        <dbReference type="Proteomes" id="UP001333110"/>
    </source>
</evidence>
<organism evidence="1 2">
    <name type="scientific">Mycteria americana</name>
    <name type="common">Wood stork</name>
    <dbReference type="NCBI Taxonomy" id="33587"/>
    <lineage>
        <taxon>Eukaryota</taxon>
        <taxon>Metazoa</taxon>
        <taxon>Chordata</taxon>
        <taxon>Craniata</taxon>
        <taxon>Vertebrata</taxon>
        <taxon>Euteleostomi</taxon>
        <taxon>Archelosauria</taxon>
        <taxon>Archosauria</taxon>
        <taxon>Dinosauria</taxon>
        <taxon>Saurischia</taxon>
        <taxon>Theropoda</taxon>
        <taxon>Coelurosauria</taxon>
        <taxon>Aves</taxon>
        <taxon>Neognathae</taxon>
        <taxon>Neoaves</taxon>
        <taxon>Aequornithes</taxon>
        <taxon>Ciconiiformes</taxon>
        <taxon>Ciconiidae</taxon>
        <taxon>Mycteria</taxon>
    </lineage>
</organism>
<evidence type="ECO:0000313" key="1">
    <source>
        <dbReference type="EMBL" id="KAK4824713.1"/>
    </source>
</evidence>
<reference evidence="1 2" key="1">
    <citation type="journal article" date="2023" name="J. Hered.">
        <title>Chromosome-level genome of the wood stork (Mycteria americana) provides insight into avian chromosome evolution.</title>
        <authorList>
            <person name="Flamio R. Jr."/>
            <person name="Ramstad K.M."/>
        </authorList>
    </citation>
    <scope>NUCLEOTIDE SEQUENCE [LARGE SCALE GENOMIC DNA]</scope>
    <source>
        <strain evidence="1">JAX WOST 10</strain>
    </source>
</reference>